<dbReference type="RefSeq" id="WP_007091045.1">
    <property type="nucleotide sequence ID" value="NZ_CP004389.1"/>
</dbReference>
<evidence type="ECO:0000313" key="2">
    <source>
        <dbReference type="EMBL" id="AJD54446.1"/>
    </source>
</evidence>
<organism evidence="2 3">
    <name type="scientific">Thalassospira xiamenensis M-5 = DSM 17429</name>
    <dbReference type="NCBI Taxonomy" id="1123366"/>
    <lineage>
        <taxon>Bacteria</taxon>
        <taxon>Pseudomonadati</taxon>
        <taxon>Pseudomonadota</taxon>
        <taxon>Alphaproteobacteria</taxon>
        <taxon>Rhodospirillales</taxon>
        <taxon>Thalassospiraceae</taxon>
        <taxon>Thalassospira</taxon>
    </lineage>
</organism>
<dbReference type="GeneID" id="31930009"/>
<reference evidence="2 3" key="1">
    <citation type="journal article" date="2012" name="J. Bacteriol.">
        <title>Genome sequence of Thalassospira xiamenensis type strain M-5.</title>
        <authorList>
            <person name="Lai Q."/>
            <person name="Shao Z."/>
        </authorList>
    </citation>
    <scope>NUCLEOTIDE SEQUENCE [LARGE SCALE GENOMIC DNA]</scope>
    <source>
        <strain evidence="2 3">M-5</strain>
    </source>
</reference>
<sequence length="142" mass="15711">MISYEAKITRQMLRDNSDTLFVFGDNLIRRGLGGQAREMRGEPNAVGIPTKRLPSMEPEAFFTDHDFETWREHSAKDWGRLLSHVKRGGRIVIPAAGIGTGLARLEENAPKIAIAIRDGIAVLTKLAAEQDLTAIDNEPSPF</sequence>
<keyword evidence="2" id="KW-0614">Plasmid</keyword>
<dbReference type="EMBL" id="CP004389">
    <property type="protein sequence ID" value="AJD54446.1"/>
    <property type="molecule type" value="Genomic_DNA"/>
</dbReference>
<proteinExistence type="predicted"/>
<name>A0AB72UJI5_9PROT</name>
<dbReference type="InterPro" id="IPR057153">
    <property type="entry name" value="DUF7831"/>
</dbReference>
<dbReference type="KEGG" id="txi:TH3_21868"/>
<geneLocation type="plasmid" evidence="3"/>
<protein>
    <recommendedName>
        <fullName evidence="1">DUF7831 domain-containing protein</fullName>
    </recommendedName>
</protein>
<dbReference type="Proteomes" id="UP000007127">
    <property type="component" value="Plasmid"/>
</dbReference>
<dbReference type="Pfam" id="PF25176">
    <property type="entry name" value="DUF7831"/>
    <property type="match status" value="1"/>
</dbReference>
<dbReference type="AlphaFoldDB" id="A0AB72UJI5"/>
<feature type="domain" description="DUF7831" evidence="1">
    <location>
        <begin position="3"/>
        <end position="116"/>
    </location>
</feature>
<evidence type="ECO:0000259" key="1">
    <source>
        <dbReference type="Pfam" id="PF25176"/>
    </source>
</evidence>
<evidence type="ECO:0000313" key="3">
    <source>
        <dbReference type="Proteomes" id="UP000007127"/>
    </source>
</evidence>
<gene>
    <name evidence="2" type="ORF">TH3_21868</name>
</gene>
<accession>A0AB72UJI5</accession>